<dbReference type="AlphaFoldDB" id="A0A833QLS3"/>
<evidence type="ECO:0000313" key="3">
    <source>
        <dbReference type="Proteomes" id="UP000623129"/>
    </source>
</evidence>
<reference evidence="2" key="1">
    <citation type="submission" date="2020-01" db="EMBL/GenBank/DDBJ databases">
        <title>Genome sequence of Kobresia littledalei, the first chromosome-level genome in the family Cyperaceae.</title>
        <authorList>
            <person name="Qu G."/>
        </authorList>
    </citation>
    <scope>NUCLEOTIDE SEQUENCE</scope>
    <source>
        <strain evidence="2">C.B.Clarke</strain>
        <tissue evidence="2">Leaf</tissue>
    </source>
</reference>
<evidence type="ECO:0000313" key="2">
    <source>
        <dbReference type="EMBL" id="KAF3324999.1"/>
    </source>
</evidence>
<dbReference type="GO" id="GO:0003676">
    <property type="term" value="F:nucleic acid binding"/>
    <property type="evidence" value="ECO:0007669"/>
    <property type="project" value="InterPro"/>
</dbReference>
<dbReference type="Pfam" id="PF04059">
    <property type="entry name" value="RRM_2"/>
    <property type="match status" value="1"/>
</dbReference>
<sequence>MTSIALNPSAPSFIPSHRNTVPSDPPLISPDQNPNPYLSYYPYPVYLQIPSQYTSYQYSSFPSYCAIFQLISPPCQPALCPSVPRCSIEELDENLGPEISSADHGIVDPKPMANTSVVNCRITRAPVSELTVMRAPRCQLARRRSSVKVSHRKYQISVDADFEMGWKTTLMIKNIPGKFRQGSLLAILRDHCIKENQKARASEGDEAVLSEFDFFYLPIDFRTNSNFGYAFVNFTSPVGARRLFNSLHNHHWISAGSNKVCQLNFARIQGLVESIEHADQMVFNRGVPDMFLPVHFEPPYNGLNESVEYIHGQKIM</sequence>
<dbReference type="OrthoDB" id="1396628at2759"/>
<gene>
    <name evidence="2" type="ORF">FCM35_KLT11156</name>
</gene>
<feature type="domain" description="Mei2-like C-terminal RNA recognition motif" evidence="1">
    <location>
        <begin position="167"/>
        <end position="277"/>
    </location>
</feature>
<dbReference type="InterPro" id="IPR035979">
    <property type="entry name" value="RBD_domain_sf"/>
</dbReference>
<proteinExistence type="predicted"/>
<protein>
    <submittedName>
        <fullName evidence="2">Protein MEI2-like 6</fullName>
    </submittedName>
</protein>
<keyword evidence="3" id="KW-1185">Reference proteome</keyword>
<organism evidence="2 3">
    <name type="scientific">Carex littledalei</name>
    <dbReference type="NCBI Taxonomy" id="544730"/>
    <lineage>
        <taxon>Eukaryota</taxon>
        <taxon>Viridiplantae</taxon>
        <taxon>Streptophyta</taxon>
        <taxon>Embryophyta</taxon>
        <taxon>Tracheophyta</taxon>
        <taxon>Spermatophyta</taxon>
        <taxon>Magnoliopsida</taxon>
        <taxon>Liliopsida</taxon>
        <taxon>Poales</taxon>
        <taxon>Cyperaceae</taxon>
        <taxon>Cyperoideae</taxon>
        <taxon>Cariceae</taxon>
        <taxon>Carex</taxon>
        <taxon>Carex subgen. Euthyceras</taxon>
    </lineage>
</organism>
<accession>A0A833QLS3</accession>
<name>A0A833QLS3_9POAL</name>
<dbReference type="SUPFAM" id="SSF54928">
    <property type="entry name" value="RNA-binding domain, RBD"/>
    <property type="match status" value="1"/>
</dbReference>
<dbReference type="EMBL" id="SWLB01000021">
    <property type="protein sequence ID" value="KAF3324999.1"/>
    <property type="molecule type" value="Genomic_DNA"/>
</dbReference>
<dbReference type="InterPro" id="IPR007201">
    <property type="entry name" value="Mei2-like_Rrm_C"/>
</dbReference>
<comment type="caution">
    <text evidence="2">The sequence shown here is derived from an EMBL/GenBank/DDBJ whole genome shotgun (WGS) entry which is preliminary data.</text>
</comment>
<evidence type="ECO:0000259" key="1">
    <source>
        <dbReference type="Pfam" id="PF04059"/>
    </source>
</evidence>
<dbReference type="Proteomes" id="UP000623129">
    <property type="component" value="Unassembled WGS sequence"/>
</dbReference>